<dbReference type="Proteomes" id="UP001219355">
    <property type="component" value="Chromosome 2"/>
</dbReference>
<name>A0AAF0IID5_9EURO</name>
<evidence type="ECO:0000313" key="1">
    <source>
        <dbReference type="EMBL" id="WEW58705.1"/>
    </source>
</evidence>
<evidence type="ECO:0000313" key="2">
    <source>
        <dbReference type="Proteomes" id="UP001219355"/>
    </source>
</evidence>
<protein>
    <submittedName>
        <fullName evidence="1">Uncharacterized protein</fullName>
    </submittedName>
</protein>
<gene>
    <name evidence="1" type="ORF">PRK78_004173</name>
</gene>
<dbReference type="EMBL" id="CP120628">
    <property type="protein sequence ID" value="WEW58705.1"/>
    <property type="molecule type" value="Genomic_DNA"/>
</dbReference>
<organism evidence="1 2">
    <name type="scientific">Emydomyces testavorans</name>
    <dbReference type="NCBI Taxonomy" id="2070801"/>
    <lineage>
        <taxon>Eukaryota</taxon>
        <taxon>Fungi</taxon>
        <taxon>Dikarya</taxon>
        <taxon>Ascomycota</taxon>
        <taxon>Pezizomycotina</taxon>
        <taxon>Eurotiomycetes</taxon>
        <taxon>Eurotiomycetidae</taxon>
        <taxon>Onygenales</taxon>
        <taxon>Nannizziopsiaceae</taxon>
        <taxon>Emydomyces</taxon>
    </lineage>
</organism>
<dbReference type="AlphaFoldDB" id="A0AAF0IID5"/>
<keyword evidence="2" id="KW-1185">Reference proteome</keyword>
<reference evidence="1" key="1">
    <citation type="submission" date="2023-03" db="EMBL/GenBank/DDBJ databases">
        <title>Emydomyces testavorans Genome Sequence.</title>
        <authorList>
            <person name="Hoyer L."/>
        </authorList>
    </citation>
    <scope>NUCLEOTIDE SEQUENCE</scope>
    <source>
        <strain evidence="1">16-2883</strain>
    </source>
</reference>
<accession>A0AAF0IID5</accession>
<sequence length="237" mass="27423">MATRRSFLKHLPRSTCEYRFEGIERMKQQIEHEIRAFDENAERSQYIIFSQVPFNTIFSWPDSESFSKLFDSYSEELGLLVVKMISAPHEVASQEFHWLLGDKLQEMRIRRCIISIGRTTASGRTRAKQPDSSYRPRKLPLNRTDNWPSVTIETGVSESRLDSDCQWWLHESAGEVIISRAQGTTRVDGAPLIITFENLFLRAKSGDEGDIIFTTEDLQGLAEKVWDIQHFEGIEDF</sequence>
<proteinExistence type="predicted"/>